<dbReference type="AlphaFoldDB" id="A0A411WY62"/>
<organism evidence="1 4">
    <name type="scientific">Pseudoduganella albidiflava</name>
    <dbReference type="NCBI Taxonomy" id="321983"/>
    <lineage>
        <taxon>Bacteria</taxon>
        <taxon>Pseudomonadati</taxon>
        <taxon>Pseudomonadota</taxon>
        <taxon>Betaproteobacteria</taxon>
        <taxon>Burkholderiales</taxon>
        <taxon>Oxalobacteraceae</taxon>
        <taxon>Telluria group</taxon>
        <taxon>Pseudoduganella</taxon>
    </lineage>
</organism>
<dbReference type="RefSeq" id="WP_131145752.1">
    <property type="nucleotide sequence ID" value="NZ_BMWV01000003.1"/>
</dbReference>
<dbReference type="OrthoDB" id="9797755at2"/>
<evidence type="ECO:0000313" key="2">
    <source>
        <dbReference type="EMBL" id="QBI01632.1"/>
    </source>
</evidence>
<dbReference type="EMBL" id="CP036401">
    <property type="protein sequence ID" value="QBI01632.1"/>
    <property type="molecule type" value="Genomic_DNA"/>
</dbReference>
<dbReference type="PANTHER" id="PTHR36513:SF1">
    <property type="entry name" value="TRANSMEMBRANE PROTEIN"/>
    <property type="match status" value="1"/>
</dbReference>
<dbReference type="EMBL" id="BMWV01000003">
    <property type="protein sequence ID" value="GGY34074.1"/>
    <property type="molecule type" value="Genomic_DNA"/>
</dbReference>
<dbReference type="InterPro" id="IPR010297">
    <property type="entry name" value="DUF900_hydrolase"/>
</dbReference>
<keyword evidence="3" id="KW-1185">Reference proteome</keyword>
<protein>
    <submittedName>
        <fullName evidence="2">Alpha/beta hydrolase</fullName>
    </submittedName>
</protein>
<accession>A0A411WY62</accession>
<dbReference type="SUPFAM" id="SSF53474">
    <property type="entry name" value="alpha/beta-Hydrolases"/>
    <property type="match status" value="1"/>
</dbReference>
<gene>
    <name evidence="2" type="ORF">EYF70_12850</name>
    <name evidence="1" type="ORF">GCM10007387_14980</name>
</gene>
<dbReference type="Gene3D" id="3.40.50.1820">
    <property type="entry name" value="alpha/beta hydrolase"/>
    <property type="match status" value="1"/>
</dbReference>
<dbReference type="Proteomes" id="UP000292307">
    <property type="component" value="Chromosome"/>
</dbReference>
<dbReference type="Pfam" id="PF05990">
    <property type="entry name" value="DUF900"/>
    <property type="match status" value="1"/>
</dbReference>
<name>A0A411WY62_9BURK</name>
<keyword evidence="2" id="KW-0378">Hydrolase</keyword>
<dbReference type="PANTHER" id="PTHR36513">
    <property type="entry name" value="ABC TRANSMEMBRANE TYPE-1 DOMAIN-CONTAINING PROTEIN"/>
    <property type="match status" value="1"/>
</dbReference>
<dbReference type="InterPro" id="IPR029058">
    <property type="entry name" value="AB_hydrolase_fold"/>
</dbReference>
<proteinExistence type="predicted"/>
<dbReference type="GO" id="GO:0016787">
    <property type="term" value="F:hydrolase activity"/>
    <property type="evidence" value="ECO:0007669"/>
    <property type="project" value="UniProtKB-KW"/>
</dbReference>
<reference evidence="2 3" key="2">
    <citation type="submission" date="2019-02" db="EMBL/GenBank/DDBJ databases">
        <title>Draft Genome Sequences of Six Type Strains of the Genus Massilia.</title>
        <authorList>
            <person name="Miess H."/>
            <person name="Frediansyhah A."/>
            <person name="Gross H."/>
        </authorList>
    </citation>
    <scope>NUCLEOTIDE SEQUENCE [LARGE SCALE GENOMIC DNA]</scope>
    <source>
        <strain evidence="2 3">DSM 17472</strain>
    </source>
</reference>
<reference evidence="1" key="1">
    <citation type="journal article" date="2014" name="Int. J. Syst. Evol. Microbiol.">
        <title>Complete genome sequence of Corynebacterium casei LMG S-19264T (=DSM 44701T), isolated from a smear-ripened cheese.</title>
        <authorList>
            <consortium name="US DOE Joint Genome Institute (JGI-PGF)"/>
            <person name="Walter F."/>
            <person name="Albersmeier A."/>
            <person name="Kalinowski J."/>
            <person name="Ruckert C."/>
        </authorList>
    </citation>
    <scope>NUCLEOTIDE SEQUENCE</scope>
    <source>
        <strain evidence="1">KCTC 12343</strain>
    </source>
</reference>
<reference evidence="1" key="3">
    <citation type="submission" date="2022-12" db="EMBL/GenBank/DDBJ databases">
        <authorList>
            <person name="Sun Q."/>
            <person name="Kim S."/>
        </authorList>
    </citation>
    <scope>NUCLEOTIDE SEQUENCE</scope>
    <source>
        <strain evidence="1">KCTC 12343</strain>
    </source>
</reference>
<dbReference type="Proteomes" id="UP000628442">
    <property type="component" value="Unassembled WGS sequence"/>
</dbReference>
<evidence type="ECO:0000313" key="4">
    <source>
        <dbReference type="Proteomes" id="UP000628442"/>
    </source>
</evidence>
<evidence type="ECO:0000313" key="1">
    <source>
        <dbReference type="EMBL" id="GGY34074.1"/>
    </source>
</evidence>
<evidence type="ECO:0000313" key="3">
    <source>
        <dbReference type="Proteomes" id="UP000292307"/>
    </source>
</evidence>
<sequence length="425" mass="45442">MDVITTAMTAAIADGGMDAAYTMLKSRLAGKSPRVDEAIADLEQDPGSLSRQFAVSDALAAAGLAGDRYLRAAARNLVDEVDRRRALRPSAAVDRQGVVLQVFFATDRQPTGDRHPARQFGAARGELSYGSCEVGIGHDTLPDRPALPTQLRRHARPDPDGHAVLLRAEVTAPQPFFPAVADAVARAGGSALLFVHGYRVSFEDAARRTAQIASDLHFAGVPVFYSWPSQGRLSGYAVDESNVEWTLPHLAAFLTGLVEQTRVDQVYLLGHGMGARALARVVAALTRDRPDLAPRLREIILAAPDLEAAVFRGELAPALAAVGSRITLYASSGDETLQVAQRTRPYPRAGDSGDALVMAPGVETIDASDVDTSLIRASHDTGRRSALADMQQLIAGQLPPSQRAGLRAVDVPAGRYWTFNEREVS</sequence>